<reference evidence="8" key="1">
    <citation type="submission" date="2023-06" db="EMBL/GenBank/DDBJ databases">
        <title>Draft Genome Sequences of Representative Paenibacillus Polymyxa, Bacillus cereus, Fictibacillus sp., and Brevibacillus agri Strains Isolated from Amazonian Dark Earth.</title>
        <authorList>
            <person name="Pellegrinetti T.A."/>
            <person name="Cunha I.C.M."/>
            <person name="Chaves M.G."/>
            <person name="Freitas A.S."/>
            <person name="Silva A.V.R."/>
            <person name="Tsai S.M."/>
            <person name="Mendes L.W."/>
        </authorList>
    </citation>
    <scope>NUCLEOTIDE SEQUENCE</scope>
    <source>
        <strain evidence="8">CENA-BCM004</strain>
    </source>
</reference>
<dbReference type="Pfam" id="PF07690">
    <property type="entry name" value="MFS_1"/>
    <property type="match status" value="1"/>
</dbReference>
<dbReference type="InterPro" id="IPR050171">
    <property type="entry name" value="MFS_Transporters"/>
</dbReference>
<dbReference type="PANTHER" id="PTHR23517">
    <property type="entry name" value="RESISTANCE PROTEIN MDTM, PUTATIVE-RELATED-RELATED"/>
    <property type="match status" value="1"/>
</dbReference>
<evidence type="ECO:0000256" key="6">
    <source>
        <dbReference type="ARBA" id="ARBA00023136"/>
    </source>
</evidence>
<comment type="caution">
    <text evidence="8">The sequence shown here is derived from an EMBL/GenBank/DDBJ whole genome shotgun (WGS) entry which is preliminary data.</text>
</comment>
<evidence type="ECO:0000256" key="4">
    <source>
        <dbReference type="ARBA" id="ARBA00022692"/>
    </source>
</evidence>
<gene>
    <name evidence="8" type="ORF">QYF49_13265</name>
</gene>
<dbReference type="PANTHER" id="PTHR23517:SF3">
    <property type="entry name" value="INTEGRAL MEMBRANE TRANSPORT PROTEIN"/>
    <property type="match status" value="1"/>
</dbReference>
<feature type="transmembrane region" description="Helical" evidence="7">
    <location>
        <begin position="133"/>
        <end position="156"/>
    </location>
</feature>
<feature type="transmembrane region" description="Helical" evidence="7">
    <location>
        <begin position="335"/>
        <end position="355"/>
    </location>
</feature>
<feature type="transmembrane region" description="Helical" evidence="7">
    <location>
        <begin position="7"/>
        <end position="29"/>
    </location>
</feature>
<keyword evidence="6 7" id="KW-0472">Membrane</keyword>
<comment type="subcellular location">
    <subcellularLocation>
        <location evidence="1">Cell membrane</location>
        <topology evidence="1">Multi-pass membrane protein</topology>
    </subcellularLocation>
</comment>
<feature type="transmembrane region" description="Helical" evidence="7">
    <location>
        <begin position="49"/>
        <end position="67"/>
    </location>
</feature>
<sequence>MGSSHPIARIALYICVFLFVFTEVLFSPFYPQFFQKVFGVSDLQFTGNYLFLCRLSVVAASPVWGWLSKKVDRKRLLLIGQAGTGLSCGMMALAVTETQFAVWSLILLLFKSSYLLLYPLLLESAMDQKKVTANYHALAQCAAAGAALASSWLIQLKDPLSVFWWIGGLDLLQALICMAVLSKTKTESRIHKTPIPASASAARKSRDLYFLMKLGITVFTLHFAVTLIRPLFTVYTEAEYGSSYVESSFLFLLPSFMTLAALPVMKKLKSENLRNVYMISGAMVLISILLQGGSSTFVLFTAGRCLFGFFLAICLASLDMSLFQKGKEAGHQYGWMCSFQNLGLLLAPVSVPAFTENGASSVPFWAAGVVLAVHLPAAFVALRRNSSLTKAKAA</sequence>
<evidence type="ECO:0000256" key="1">
    <source>
        <dbReference type="ARBA" id="ARBA00004651"/>
    </source>
</evidence>
<feature type="transmembrane region" description="Helical" evidence="7">
    <location>
        <begin position="361"/>
        <end position="382"/>
    </location>
</feature>
<evidence type="ECO:0000313" key="8">
    <source>
        <dbReference type="EMBL" id="MDN4073973.1"/>
    </source>
</evidence>
<dbReference type="EMBL" id="JAUHLN010000002">
    <property type="protein sequence ID" value="MDN4073973.1"/>
    <property type="molecule type" value="Genomic_DNA"/>
</dbReference>
<keyword evidence="3" id="KW-1003">Cell membrane</keyword>
<organism evidence="8 9">
    <name type="scientific">Fictibacillus terranigra</name>
    <dbReference type="NCBI Taxonomy" id="3058424"/>
    <lineage>
        <taxon>Bacteria</taxon>
        <taxon>Bacillati</taxon>
        <taxon>Bacillota</taxon>
        <taxon>Bacilli</taxon>
        <taxon>Bacillales</taxon>
        <taxon>Fictibacillaceae</taxon>
        <taxon>Fictibacillus</taxon>
    </lineage>
</organism>
<evidence type="ECO:0000256" key="2">
    <source>
        <dbReference type="ARBA" id="ARBA00022448"/>
    </source>
</evidence>
<dbReference type="SUPFAM" id="SSF103473">
    <property type="entry name" value="MFS general substrate transporter"/>
    <property type="match status" value="1"/>
</dbReference>
<dbReference type="InterPro" id="IPR036259">
    <property type="entry name" value="MFS_trans_sf"/>
</dbReference>
<dbReference type="InterPro" id="IPR011701">
    <property type="entry name" value="MFS"/>
</dbReference>
<evidence type="ECO:0000256" key="3">
    <source>
        <dbReference type="ARBA" id="ARBA00022475"/>
    </source>
</evidence>
<feature type="transmembrane region" description="Helical" evidence="7">
    <location>
        <begin position="244"/>
        <end position="264"/>
    </location>
</feature>
<dbReference type="Proteomes" id="UP001168694">
    <property type="component" value="Unassembled WGS sequence"/>
</dbReference>
<evidence type="ECO:0000313" key="9">
    <source>
        <dbReference type="Proteomes" id="UP001168694"/>
    </source>
</evidence>
<keyword evidence="2" id="KW-0813">Transport</keyword>
<feature type="transmembrane region" description="Helical" evidence="7">
    <location>
        <begin position="210"/>
        <end position="232"/>
    </location>
</feature>
<feature type="transmembrane region" description="Helical" evidence="7">
    <location>
        <begin position="100"/>
        <end position="121"/>
    </location>
</feature>
<accession>A0ABT8E7T6</accession>
<keyword evidence="5 7" id="KW-1133">Transmembrane helix</keyword>
<feature type="transmembrane region" description="Helical" evidence="7">
    <location>
        <begin position="276"/>
        <end position="300"/>
    </location>
</feature>
<evidence type="ECO:0000256" key="7">
    <source>
        <dbReference type="SAM" id="Phobius"/>
    </source>
</evidence>
<feature type="transmembrane region" description="Helical" evidence="7">
    <location>
        <begin position="162"/>
        <end position="182"/>
    </location>
</feature>
<keyword evidence="4 7" id="KW-0812">Transmembrane</keyword>
<feature type="transmembrane region" description="Helical" evidence="7">
    <location>
        <begin position="76"/>
        <end position="94"/>
    </location>
</feature>
<protein>
    <submittedName>
        <fullName evidence="8">MFS transporter</fullName>
    </submittedName>
</protein>
<evidence type="ECO:0000256" key="5">
    <source>
        <dbReference type="ARBA" id="ARBA00022989"/>
    </source>
</evidence>
<keyword evidence="9" id="KW-1185">Reference proteome</keyword>
<proteinExistence type="predicted"/>
<name>A0ABT8E7T6_9BACL</name>
<dbReference type="RefSeq" id="WP_290400057.1">
    <property type="nucleotide sequence ID" value="NZ_JAUHLN010000002.1"/>
</dbReference>
<feature type="transmembrane region" description="Helical" evidence="7">
    <location>
        <begin position="306"/>
        <end position="323"/>
    </location>
</feature>
<dbReference type="Gene3D" id="1.20.1250.20">
    <property type="entry name" value="MFS general substrate transporter like domains"/>
    <property type="match status" value="2"/>
</dbReference>